<evidence type="ECO:0000313" key="10">
    <source>
        <dbReference type="Proteomes" id="UP000033689"/>
    </source>
</evidence>
<gene>
    <name evidence="7" type="ORF">RBEMOGI_0198</name>
    <name evidence="8" type="ORF">RBEMOGI_0521</name>
    <name evidence="9" type="ORF">RBEMOGI_0532</name>
</gene>
<comment type="similarity">
    <text evidence="2 6">Belongs to the transposase mutator family.</text>
</comment>
<keyword evidence="5 6" id="KW-0233">DNA recombination</keyword>
<evidence type="ECO:0000313" key="7">
    <source>
        <dbReference type="EMBL" id="KJV91592.1"/>
    </source>
</evidence>
<dbReference type="NCBIfam" id="NF033543">
    <property type="entry name" value="transpos_IS256"/>
    <property type="match status" value="1"/>
</dbReference>
<dbReference type="EMBL" id="LAOJ01000001">
    <property type="protein sequence ID" value="KJV91905.1"/>
    <property type="molecule type" value="Genomic_DNA"/>
</dbReference>
<comment type="function">
    <text evidence="1 6">Required for the transposition of the insertion element.</text>
</comment>
<dbReference type="InterPro" id="IPR001207">
    <property type="entry name" value="Transposase_mutator"/>
</dbReference>
<dbReference type="AlphaFoldDB" id="A0A0F3QH72"/>
<evidence type="ECO:0000256" key="6">
    <source>
        <dbReference type="RuleBase" id="RU365089"/>
    </source>
</evidence>
<accession>A0A0F3QH72</accession>
<keyword evidence="6" id="KW-0814">Transposable element</keyword>
<dbReference type="PATRIC" id="fig|1359194.3.peg.199"/>
<keyword evidence="4 6" id="KW-0238">DNA-binding</keyword>
<protein>
    <recommendedName>
        <fullName evidence="6">Mutator family transposase</fullName>
    </recommendedName>
</protein>
<dbReference type="GO" id="GO:0003677">
    <property type="term" value="F:DNA binding"/>
    <property type="evidence" value="ECO:0007669"/>
    <property type="project" value="UniProtKB-UniRule"/>
</dbReference>
<proteinExistence type="inferred from homology"/>
<organism evidence="7 10">
    <name type="scientific">Rickettsia bellii str. RML Mogi</name>
    <dbReference type="NCBI Taxonomy" id="1359194"/>
    <lineage>
        <taxon>Bacteria</taxon>
        <taxon>Pseudomonadati</taxon>
        <taxon>Pseudomonadota</taxon>
        <taxon>Alphaproteobacteria</taxon>
        <taxon>Rickettsiales</taxon>
        <taxon>Rickettsiaceae</taxon>
        <taxon>Rickettsieae</taxon>
        <taxon>Rickettsia</taxon>
        <taxon>belli group</taxon>
    </lineage>
</organism>
<dbReference type="PROSITE" id="PS01007">
    <property type="entry name" value="TRANSPOSASE_MUTATOR"/>
    <property type="match status" value="1"/>
</dbReference>
<evidence type="ECO:0000313" key="8">
    <source>
        <dbReference type="EMBL" id="KJV91905.1"/>
    </source>
</evidence>
<sequence>MKKDVTTNNIAEQVTKLPSVQNEALAEIIKGLYQGKPLLGSSGLLTSLVKDLTQIALQGEMDSHLHENSLEQGGNRRNGVTTKTIKTGSGSFELAVPRDRNSTFEPQLIKKRQTVLTEELDNKILALYGLGTSYDGIASRLQEIYGVEVSAATISSITDKLVPLLNEWRARPLELVYTIVFLDAMFFKVKQDNKVVTKVIYNIMGIIQSGHKEILGFYACESEGAHFWLSVLNDLKARGVGDILITCVDGLKGFPEAINTAFPKTEVQSCVVHQIRNSLKHVASKNQKEFMIDLKTVYQASSKDLAESNLLQLEEKWGKKYPMVIKSWHKNWENLTTYFKYSSEVRKLIYTTNPIEGFHRQVRKYTKTKGSFTSENALFKLVFCAIKQITAKWNMPVSNWALTISQLDIYFPNRLNFGRGF</sequence>
<evidence type="ECO:0000256" key="4">
    <source>
        <dbReference type="ARBA" id="ARBA00023125"/>
    </source>
</evidence>
<evidence type="ECO:0000313" key="9">
    <source>
        <dbReference type="EMBL" id="KJV91916.1"/>
    </source>
</evidence>
<evidence type="ECO:0000256" key="5">
    <source>
        <dbReference type="ARBA" id="ARBA00023172"/>
    </source>
</evidence>
<dbReference type="PANTHER" id="PTHR33217:SF8">
    <property type="entry name" value="MUTATOR FAMILY TRANSPOSASE"/>
    <property type="match status" value="1"/>
</dbReference>
<reference evidence="7 10" key="1">
    <citation type="submission" date="2015-02" db="EMBL/GenBank/DDBJ databases">
        <title>Genome Sequencing of Rickettsiales.</title>
        <authorList>
            <person name="Daugherty S.C."/>
            <person name="Su Q."/>
            <person name="Abolude K."/>
            <person name="Beier-Sexton M."/>
            <person name="Carlyon J.A."/>
            <person name="Carter R."/>
            <person name="Day N.P."/>
            <person name="Dumler S.J."/>
            <person name="Dyachenko V."/>
            <person name="Godinez A."/>
            <person name="Kurtti T.J."/>
            <person name="Lichay M."/>
            <person name="Mullins K.E."/>
            <person name="Ott S."/>
            <person name="Pappas-Brown V."/>
            <person name="Paris D.H."/>
            <person name="Patel P."/>
            <person name="Richards A.L."/>
            <person name="Sadzewicz L."/>
            <person name="Sears K."/>
            <person name="Seidman D."/>
            <person name="Sengamalay N."/>
            <person name="Stenos J."/>
            <person name="Tallon L.J."/>
            <person name="Vincent G."/>
            <person name="Fraser C.M."/>
            <person name="Munderloh U."/>
            <person name="Dunning-Hotopp J.C."/>
        </authorList>
    </citation>
    <scope>NUCLEOTIDE SEQUENCE [LARGE SCALE GENOMIC DNA]</scope>
    <source>
        <strain evidence="7 10">RML Mogi</strain>
    </source>
</reference>
<evidence type="ECO:0000256" key="3">
    <source>
        <dbReference type="ARBA" id="ARBA00022578"/>
    </source>
</evidence>
<dbReference type="Pfam" id="PF00872">
    <property type="entry name" value="Transposase_mut"/>
    <property type="match status" value="1"/>
</dbReference>
<dbReference type="GO" id="GO:0004803">
    <property type="term" value="F:transposase activity"/>
    <property type="evidence" value="ECO:0007669"/>
    <property type="project" value="UniProtKB-UniRule"/>
</dbReference>
<dbReference type="EMBL" id="LAOJ01000001">
    <property type="protein sequence ID" value="KJV91592.1"/>
    <property type="molecule type" value="Genomic_DNA"/>
</dbReference>
<dbReference type="Proteomes" id="UP000033689">
    <property type="component" value="Unassembled WGS sequence"/>
</dbReference>
<evidence type="ECO:0000256" key="2">
    <source>
        <dbReference type="ARBA" id="ARBA00010961"/>
    </source>
</evidence>
<name>A0A0F3QH72_RICBE</name>
<dbReference type="PANTHER" id="PTHR33217">
    <property type="entry name" value="TRANSPOSASE FOR INSERTION SEQUENCE ELEMENT IS1081"/>
    <property type="match status" value="1"/>
</dbReference>
<evidence type="ECO:0000256" key="1">
    <source>
        <dbReference type="ARBA" id="ARBA00002190"/>
    </source>
</evidence>
<keyword evidence="3 6" id="KW-0815">Transposition</keyword>
<dbReference type="EMBL" id="LAOJ01000001">
    <property type="protein sequence ID" value="KJV91916.1"/>
    <property type="molecule type" value="Genomic_DNA"/>
</dbReference>
<comment type="caution">
    <text evidence="7">The sequence shown here is derived from an EMBL/GenBank/DDBJ whole genome shotgun (WGS) entry which is preliminary data.</text>
</comment>
<dbReference type="GO" id="GO:0006313">
    <property type="term" value="P:DNA transposition"/>
    <property type="evidence" value="ECO:0007669"/>
    <property type="project" value="UniProtKB-UniRule"/>
</dbReference>